<dbReference type="GO" id="GO:0006307">
    <property type="term" value="P:DNA alkylation repair"/>
    <property type="evidence" value="ECO:0007669"/>
    <property type="project" value="UniProtKB-UniRule"/>
</dbReference>
<dbReference type="PATRIC" id="fig|246196.19.peg.4810"/>
<dbReference type="InterPro" id="IPR036217">
    <property type="entry name" value="MethylDNA_cys_MeTrfase_DNAb"/>
</dbReference>
<gene>
    <name evidence="12" type="ordered locus">MSMEG_4928</name>
</gene>
<comment type="catalytic activity">
    <reaction evidence="8 9">
        <text>a 6-O-methyl-2'-deoxyguanosine in DNA + L-cysteinyl-[protein] = S-methyl-L-cysteinyl-[protein] + a 2'-deoxyguanosine in DNA</text>
        <dbReference type="Rhea" id="RHEA:24000"/>
        <dbReference type="Rhea" id="RHEA-COMP:10131"/>
        <dbReference type="Rhea" id="RHEA-COMP:10132"/>
        <dbReference type="Rhea" id="RHEA-COMP:11367"/>
        <dbReference type="Rhea" id="RHEA-COMP:11368"/>
        <dbReference type="ChEBI" id="CHEBI:29950"/>
        <dbReference type="ChEBI" id="CHEBI:82612"/>
        <dbReference type="ChEBI" id="CHEBI:85445"/>
        <dbReference type="ChEBI" id="CHEBI:85448"/>
        <dbReference type="EC" id="2.1.1.63"/>
    </reaction>
</comment>
<comment type="function">
    <text evidence="9">Involved in the cellular defense against the biological effects of O6-methylguanine (O6-MeG) and O4-methylthymine (O4-MeT) in DNA. Repairs the methylated nucleobase in DNA by stoichiometrically transferring the methyl group to a cysteine residue in the enzyme. This is a suicide reaction: the enzyme is irreversibly inactivated.</text>
</comment>
<dbReference type="GO" id="GO:0005737">
    <property type="term" value="C:cytoplasm"/>
    <property type="evidence" value="ECO:0007669"/>
    <property type="project" value="UniProtKB-SubCell"/>
</dbReference>
<name>A0R1Z5_MYCS2</name>
<evidence type="ECO:0000259" key="11">
    <source>
        <dbReference type="Pfam" id="PF02870"/>
    </source>
</evidence>
<dbReference type="CDD" id="cd06445">
    <property type="entry name" value="ATase"/>
    <property type="match status" value="1"/>
</dbReference>
<evidence type="ECO:0000256" key="1">
    <source>
        <dbReference type="ARBA" id="ARBA00001286"/>
    </source>
</evidence>
<comment type="subcellular location">
    <subcellularLocation>
        <location evidence="9">Cytoplasm</location>
    </subcellularLocation>
</comment>
<dbReference type="EMBL" id="CP000480">
    <property type="protein sequence ID" value="ABK74454.1"/>
    <property type="molecule type" value="Genomic_DNA"/>
</dbReference>
<dbReference type="Pfam" id="PF02870">
    <property type="entry name" value="Methyltransf_1N"/>
    <property type="match status" value="1"/>
</dbReference>
<dbReference type="FunFam" id="1.10.10.10:FF:000214">
    <property type="entry name" value="Methylated-DNA--protein-cysteine methyltransferase"/>
    <property type="match status" value="1"/>
</dbReference>
<dbReference type="KEGG" id="msb:LJ00_24370"/>
<evidence type="ECO:0000256" key="7">
    <source>
        <dbReference type="ARBA" id="ARBA00023204"/>
    </source>
</evidence>
<keyword evidence="5 9" id="KW-0808">Transferase</keyword>
<dbReference type="PANTHER" id="PTHR10815:SF5">
    <property type="entry name" value="METHYLATED-DNA--PROTEIN-CYSTEINE METHYLTRANSFERASE"/>
    <property type="match status" value="1"/>
</dbReference>
<evidence type="ECO:0000256" key="6">
    <source>
        <dbReference type="ARBA" id="ARBA00022763"/>
    </source>
</evidence>
<feature type="domain" description="Methylated-DNA-[protein]-cysteine S-methyltransferase DNA binding" evidence="10">
    <location>
        <begin position="78"/>
        <end position="157"/>
    </location>
</feature>
<dbReference type="InterPro" id="IPR001497">
    <property type="entry name" value="MethylDNA_cys_MeTrfase_AS"/>
</dbReference>
<keyword evidence="13" id="KW-1185">Reference proteome</keyword>
<dbReference type="InterPro" id="IPR014048">
    <property type="entry name" value="MethylDNA_cys_MeTrfase_DNA-bd"/>
</dbReference>
<dbReference type="Gene3D" id="3.30.160.70">
    <property type="entry name" value="Methylated DNA-protein cysteine methyltransferase domain"/>
    <property type="match status" value="1"/>
</dbReference>
<dbReference type="GO" id="GO:0032259">
    <property type="term" value="P:methylation"/>
    <property type="evidence" value="ECO:0007669"/>
    <property type="project" value="UniProtKB-KW"/>
</dbReference>
<comment type="catalytic activity">
    <reaction evidence="1 9">
        <text>a 4-O-methyl-thymidine in DNA + L-cysteinyl-[protein] = a thymidine in DNA + S-methyl-L-cysteinyl-[protein]</text>
        <dbReference type="Rhea" id="RHEA:53428"/>
        <dbReference type="Rhea" id="RHEA-COMP:10131"/>
        <dbReference type="Rhea" id="RHEA-COMP:10132"/>
        <dbReference type="Rhea" id="RHEA-COMP:13555"/>
        <dbReference type="Rhea" id="RHEA-COMP:13556"/>
        <dbReference type="ChEBI" id="CHEBI:29950"/>
        <dbReference type="ChEBI" id="CHEBI:82612"/>
        <dbReference type="ChEBI" id="CHEBI:137386"/>
        <dbReference type="ChEBI" id="CHEBI:137387"/>
        <dbReference type="EC" id="2.1.1.63"/>
    </reaction>
</comment>
<organism evidence="12 13">
    <name type="scientific">Mycolicibacterium smegmatis (strain ATCC 700084 / mc(2)155)</name>
    <name type="common">Mycobacterium smegmatis</name>
    <dbReference type="NCBI Taxonomy" id="246196"/>
    <lineage>
        <taxon>Bacteria</taxon>
        <taxon>Bacillati</taxon>
        <taxon>Actinomycetota</taxon>
        <taxon>Actinomycetes</taxon>
        <taxon>Mycobacteriales</taxon>
        <taxon>Mycobacteriaceae</taxon>
        <taxon>Mycolicibacterium</taxon>
    </lineage>
</organism>
<dbReference type="PaxDb" id="246196-MSMEI_4801"/>
<dbReference type="EC" id="2.1.1.63" evidence="9"/>
<dbReference type="STRING" id="246196.MSMEG_4928"/>
<dbReference type="InterPro" id="IPR023546">
    <property type="entry name" value="MGMT"/>
</dbReference>
<keyword evidence="7 9" id="KW-0234">DNA repair</keyword>
<evidence type="ECO:0000259" key="10">
    <source>
        <dbReference type="Pfam" id="PF01035"/>
    </source>
</evidence>
<proteinExistence type="inferred from homology"/>
<comment type="miscellaneous">
    <text evidence="9">This enzyme catalyzes only one turnover and therefore is not strictly catalytic. According to one definition, an enzyme is a biocatalyst that acts repeatedly and over many reaction cycles.</text>
</comment>
<keyword evidence="6 9" id="KW-0227">DNA damage</keyword>
<dbReference type="NCBIfam" id="TIGR00589">
    <property type="entry name" value="ogt"/>
    <property type="match status" value="1"/>
</dbReference>
<evidence type="ECO:0000256" key="3">
    <source>
        <dbReference type="ARBA" id="ARBA00022490"/>
    </source>
</evidence>
<dbReference type="OrthoDB" id="9802228at2"/>
<dbReference type="SUPFAM" id="SSF46767">
    <property type="entry name" value="Methylated DNA-protein cysteine methyltransferase, C-terminal domain"/>
    <property type="match status" value="1"/>
</dbReference>
<dbReference type="Proteomes" id="UP000000757">
    <property type="component" value="Chromosome"/>
</dbReference>
<evidence type="ECO:0000256" key="4">
    <source>
        <dbReference type="ARBA" id="ARBA00022603"/>
    </source>
</evidence>
<evidence type="ECO:0000256" key="2">
    <source>
        <dbReference type="ARBA" id="ARBA00008711"/>
    </source>
</evidence>
<protein>
    <recommendedName>
        <fullName evidence="9">Methylated-DNA--protein-cysteine methyltransferase</fullName>
        <ecNumber evidence="9">2.1.1.63</ecNumber>
    </recommendedName>
    <alternativeName>
        <fullName evidence="9">6-O-methylguanine-DNA methyltransferase</fullName>
        <shortName evidence="9">MGMT</shortName>
    </alternativeName>
    <alternativeName>
        <fullName evidence="9">O-6-methylguanine-DNA-alkyltransferase</fullName>
    </alternativeName>
</protein>
<dbReference type="SUPFAM" id="SSF53155">
    <property type="entry name" value="Methylated DNA-protein cysteine methyltransferase domain"/>
    <property type="match status" value="1"/>
</dbReference>
<evidence type="ECO:0000313" key="13">
    <source>
        <dbReference type="Proteomes" id="UP000000757"/>
    </source>
</evidence>
<dbReference type="InterPro" id="IPR036631">
    <property type="entry name" value="MGMT_N_sf"/>
</dbReference>
<dbReference type="PANTHER" id="PTHR10815">
    <property type="entry name" value="METHYLATED-DNA--PROTEIN-CYSTEINE METHYLTRANSFERASE"/>
    <property type="match status" value="1"/>
</dbReference>
<dbReference type="Pfam" id="PF01035">
    <property type="entry name" value="DNA_binding_1"/>
    <property type="match status" value="1"/>
</dbReference>
<evidence type="ECO:0000256" key="5">
    <source>
        <dbReference type="ARBA" id="ARBA00022679"/>
    </source>
</evidence>
<keyword evidence="3 9" id="KW-0963">Cytoplasm</keyword>
<dbReference type="RefSeq" id="WP_011730198.1">
    <property type="nucleotide sequence ID" value="NC_008596.1"/>
</dbReference>
<feature type="domain" description="Methylguanine DNA methyltransferase ribonuclease-like" evidence="11">
    <location>
        <begin position="6"/>
        <end position="74"/>
    </location>
</feature>
<dbReference type="InterPro" id="IPR036388">
    <property type="entry name" value="WH-like_DNA-bd_sf"/>
</dbReference>
<comment type="similarity">
    <text evidence="2 9">Belongs to the MGMT family.</text>
</comment>
<sequence>MRRALKCRTVDSPVGPLTLAGRDGHLVHLRMEDQTYEPSRDGWEVDDSAFPEVVEQLAEYFAGERTDFELSLDLVGTAFQRTVWTALREIPYGQTCSYGEIARKIGSPGASRAVGLANGHNPIGIIVPCHRVIGANGSLTGYGGGLERKRMLLDLEKSRMAPALF</sequence>
<dbReference type="PROSITE" id="PS00374">
    <property type="entry name" value="MGMT"/>
    <property type="match status" value="1"/>
</dbReference>
<evidence type="ECO:0000313" key="12">
    <source>
        <dbReference type="EMBL" id="ABK74454.1"/>
    </source>
</evidence>
<feature type="active site" description="Nucleophile; methyl group acceptor" evidence="9">
    <location>
        <position position="129"/>
    </location>
</feature>
<dbReference type="AlphaFoldDB" id="A0R1Z5"/>
<dbReference type="HAMAP" id="MF_00772">
    <property type="entry name" value="OGT"/>
    <property type="match status" value="1"/>
</dbReference>
<dbReference type="InterPro" id="IPR008332">
    <property type="entry name" value="MethylG_MeTrfase_N"/>
</dbReference>
<dbReference type="Gene3D" id="1.10.10.10">
    <property type="entry name" value="Winged helix-like DNA-binding domain superfamily/Winged helix DNA-binding domain"/>
    <property type="match status" value="1"/>
</dbReference>
<dbReference type="GO" id="GO:0003908">
    <property type="term" value="F:methylated-DNA-[protein]-cysteine S-methyltransferase activity"/>
    <property type="evidence" value="ECO:0007669"/>
    <property type="project" value="UniProtKB-UniRule"/>
</dbReference>
<dbReference type="eggNOG" id="COG0350">
    <property type="taxonomic scope" value="Bacteria"/>
</dbReference>
<keyword evidence="4 9" id="KW-0489">Methyltransferase</keyword>
<dbReference type="KEGG" id="msm:MSMEG_4928"/>
<evidence type="ECO:0000256" key="8">
    <source>
        <dbReference type="ARBA" id="ARBA00049348"/>
    </source>
</evidence>
<accession>A0R1Z5</accession>
<dbReference type="GeneID" id="93459598"/>
<evidence type="ECO:0000256" key="9">
    <source>
        <dbReference type="HAMAP-Rule" id="MF_00772"/>
    </source>
</evidence>
<reference evidence="12 13" key="1">
    <citation type="submission" date="2006-10" db="EMBL/GenBank/DDBJ databases">
        <authorList>
            <person name="Fleischmann R.D."/>
            <person name="Dodson R.J."/>
            <person name="Haft D.H."/>
            <person name="Merkel J.S."/>
            <person name="Nelson W.C."/>
            <person name="Fraser C.M."/>
        </authorList>
    </citation>
    <scope>NUCLEOTIDE SEQUENCE [LARGE SCALE GENOMIC DNA]</scope>
    <source>
        <strain evidence="13">ATCC 700084 / mc(2)155</strain>
    </source>
</reference>